<evidence type="ECO:0000313" key="4">
    <source>
        <dbReference type="WBParaSite" id="PgB03_g146_t01"/>
    </source>
</evidence>
<keyword evidence="3" id="KW-1185">Reference proteome</keyword>
<protein>
    <submittedName>
        <fullName evidence="4">PLAT domain-containing protein</fullName>
    </submittedName>
</protein>
<feature type="domain" description="PLAT" evidence="2">
    <location>
        <begin position="9"/>
        <end position="85"/>
    </location>
</feature>
<dbReference type="SUPFAM" id="SSF49723">
    <property type="entry name" value="Lipase/lipooxygenase domain (PLAT/LH2 domain)"/>
    <property type="match status" value="1"/>
</dbReference>
<dbReference type="InterPro" id="IPR001024">
    <property type="entry name" value="PLAT/LH2_dom"/>
</dbReference>
<comment type="caution">
    <text evidence="1">Lacks conserved residue(s) required for the propagation of feature annotation.</text>
</comment>
<dbReference type="Pfam" id="PF01477">
    <property type="entry name" value="PLAT"/>
    <property type="match status" value="1"/>
</dbReference>
<organism evidence="3 4">
    <name type="scientific">Parascaris univalens</name>
    <name type="common">Nematode worm</name>
    <dbReference type="NCBI Taxonomy" id="6257"/>
    <lineage>
        <taxon>Eukaryota</taxon>
        <taxon>Metazoa</taxon>
        <taxon>Ecdysozoa</taxon>
        <taxon>Nematoda</taxon>
        <taxon>Chromadorea</taxon>
        <taxon>Rhabditida</taxon>
        <taxon>Spirurina</taxon>
        <taxon>Ascaridomorpha</taxon>
        <taxon>Ascaridoidea</taxon>
        <taxon>Ascarididae</taxon>
        <taxon>Parascaris</taxon>
    </lineage>
</organism>
<dbReference type="PROSITE" id="PS50095">
    <property type="entry name" value="PLAT"/>
    <property type="match status" value="1"/>
</dbReference>
<dbReference type="Gene3D" id="2.60.60.20">
    <property type="entry name" value="PLAT/LH2 domain"/>
    <property type="match status" value="1"/>
</dbReference>
<reference evidence="4" key="1">
    <citation type="submission" date="2022-11" db="UniProtKB">
        <authorList>
            <consortium name="WormBaseParasite"/>
        </authorList>
    </citation>
    <scope>IDENTIFICATION</scope>
</reference>
<dbReference type="AlphaFoldDB" id="A0A914ZHV8"/>
<name>A0A914ZHV8_PARUN</name>
<proteinExistence type="predicted"/>
<evidence type="ECO:0000259" key="2">
    <source>
        <dbReference type="PROSITE" id="PS50095"/>
    </source>
</evidence>
<evidence type="ECO:0000256" key="1">
    <source>
        <dbReference type="PROSITE-ProRule" id="PRU00152"/>
    </source>
</evidence>
<sequence length="85" mass="10017">TDNKYHADYKYLVAVETGYRMFATTDSRVYLNVIGDKAMELSRELRGDEYMGKQFRWGTADRFLMTTVWLDHDFSALEKEAVTNY</sequence>
<dbReference type="Proteomes" id="UP000887569">
    <property type="component" value="Unplaced"/>
</dbReference>
<dbReference type="InterPro" id="IPR036392">
    <property type="entry name" value="PLAT/LH2_dom_sf"/>
</dbReference>
<accession>A0A914ZHV8</accession>
<evidence type="ECO:0000313" key="3">
    <source>
        <dbReference type="Proteomes" id="UP000887569"/>
    </source>
</evidence>
<dbReference type="WBParaSite" id="PgB03_g146_t01">
    <property type="protein sequence ID" value="PgB03_g146_t01"/>
    <property type="gene ID" value="PgB03_g146"/>
</dbReference>